<accession>A0A3A8KIE7</accession>
<dbReference type="Proteomes" id="UP000268313">
    <property type="component" value="Unassembled WGS sequence"/>
</dbReference>
<dbReference type="InterPro" id="IPR028943">
    <property type="entry name" value="ZorC_EH_Signature_dom"/>
</dbReference>
<proteinExistence type="predicted"/>
<dbReference type="AlphaFoldDB" id="A0A3A8KIE7"/>
<gene>
    <name evidence="2" type="ORF">D7X32_02960</name>
</gene>
<name>A0A3A8KIE7_9BACT</name>
<sequence length="468" mass="53447">MGLDDLLDEVGERQKVVLAAFGTFQQQVEDGMHQLVLRAEAVQQRADELEPERLARLQQALDVGAVLSKVKAQDFDGLSRRERRAVTGLWRDVGLDGMTWFLTRSPDSVPRLVRQRLRDWSASEDAATQRSWAQLVGRRVEDKRVLRWALPMSVEAALGGEGPSTLARHWRDHGLAEMVGMLRNSGIKETSPYAGHVIAEYLEGRLQTRQDLSQAMAFLVDDPGGLSWMPHRNVDGVAVSAPIEARIAVISKVLECRLAGRMAPAVLTRLEERLIARDGVFDDPRHTTLTQGWQSVRARAPDAFDAFLSALIQQDLEFFFERAMNEQDRRRFWLNYLGSIRRTTCWLASEAYDALRARLANLPVEQQAAFRRARRLPRGRTSAFVLTFERYVAVEFSDTGNATYVYEHRSLDQKLNGQPVEHHNDLKDTPQEYCERRLTHLPGWEIRFEQELLELGIARDRQVKRVAR</sequence>
<evidence type="ECO:0000259" key="1">
    <source>
        <dbReference type="Pfam" id="PF15611"/>
    </source>
</evidence>
<dbReference type="EMBL" id="RAWE01000006">
    <property type="protein sequence ID" value="RKH07117.1"/>
    <property type="molecule type" value="Genomic_DNA"/>
</dbReference>
<protein>
    <recommendedName>
        <fullName evidence="1">Zorya protein ZorC EH domain-containing protein</fullName>
    </recommendedName>
</protein>
<keyword evidence="3" id="KW-1185">Reference proteome</keyword>
<feature type="domain" description="Zorya protein ZorC EH" evidence="1">
    <location>
        <begin position="18"/>
        <end position="450"/>
    </location>
</feature>
<evidence type="ECO:0000313" key="2">
    <source>
        <dbReference type="EMBL" id="RKH07117.1"/>
    </source>
</evidence>
<dbReference type="RefSeq" id="WP_120601028.1">
    <property type="nucleotide sequence ID" value="NZ_RAWE01000006.1"/>
</dbReference>
<dbReference type="Pfam" id="PF15611">
    <property type="entry name" value="EH_Signature"/>
    <property type="match status" value="1"/>
</dbReference>
<comment type="caution">
    <text evidence="2">The sequence shown here is derived from an EMBL/GenBank/DDBJ whole genome shotgun (WGS) entry which is preliminary data.</text>
</comment>
<reference evidence="3" key="1">
    <citation type="submission" date="2018-09" db="EMBL/GenBank/DDBJ databases">
        <authorList>
            <person name="Livingstone P.G."/>
            <person name="Whitworth D.E."/>
        </authorList>
    </citation>
    <scope>NUCLEOTIDE SEQUENCE [LARGE SCALE GENOMIC DNA]</scope>
    <source>
        <strain evidence="3">CA043D</strain>
    </source>
</reference>
<evidence type="ECO:0000313" key="3">
    <source>
        <dbReference type="Proteomes" id="UP000268313"/>
    </source>
</evidence>
<dbReference type="OrthoDB" id="5486976at2"/>
<organism evidence="2 3">
    <name type="scientific">Corallococcus carmarthensis</name>
    <dbReference type="NCBI Taxonomy" id="2316728"/>
    <lineage>
        <taxon>Bacteria</taxon>
        <taxon>Pseudomonadati</taxon>
        <taxon>Myxococcota</taxon>
        <taxon>Myxococcia</taxon>
        <taxon>Myxococcales</taxon>
        <taxon>Cystobacterineae</taxon>
        <taxon>Myxococcaceae</taxon>
        <taxon>Corallococcus</taxon>
    </lineage>
</organism>